<dbReference type="Proteomes" id="UP001519289">
    <property type="component" value="Unassembled WGS sequence"/>
</dbReference>
<evidence type="ECO:0000256" key="5">
    <source>
        <dbReference type="ARBA" id="ARBA00022741"/>
    </source>
</evidence>
<sequence>MTRAYLSLGANLGDPEAQLASALRRLADSPGNRLVGVSGLYRTRPQGMTDQPDFLNCAACLETAADPHQLLVQTQAVESALGRVRTVRWGPRTIDIDILFHGRARLQDEQLTLPHPRMAERAFVLVPLLEVWHSGDGPDGMQRGDLEAMLARLPDQGVRRVLDGASFLREIERVE</sequence>
<keyword evidence="7" id="KW-0067">ATP-binding</keyword>
<dbReference type="PROSITE" id="PS00794">
    <property type="entry name" value="HPPK"/>
    <property type="match status" value="1"/>
</dbReference>
<dbReference type="PANTHER" id="PTHR43071:SF1">
    <property type="entry name" value="2-AMINO-4-HYDROXY-6-HYDROXYMETHYLDIHYDROPTERIDINE PYROPHOSPHOKINASE"/>
    <property type="match status" value="1"/>
</dbReference>
<dbReference type="Pfam" id="PF01288">
    <property type="entry name" value="HPPK"/>
    <property type="match status" value="1"/>
</dbReference>
<comment type="caution">
    <text evidence="10">The sequence shown here is derived from an EMBL/GenBank/DDBJ whole genome shotgun (WGS) entry which is preliminary data.</text>
</comment>
<evidence type="ECO:0000256" key="1">
    <source>
        <dbReference type="ARBA" id="ARBA00000198"/>
    </source>
</evidence>
<evidence type="ECO:0000259" key="9">
    <source>
        <dbReference type="PROSITE" id="PS00794"/>
    </source>
</evidence>
<dbReference type="PANTHER" id="PTHR43071">
    <property type="entry name" value="2-AMINO-4-HYDROXY-6-HYDROXYMETHYLDIHYDROPTERIDINE PYROPHOSPHOKINASE"/>
    <property type="match status" value="1"/>
</dbReference>
<dbReference type="NCBIfam" id="TIGR01498">
    <property type="entry name" value="folK"/>
    <property type="match status" value="1"/>
</dbReference>
<evidence type="ECO:0000313" key="10">
    <source>
        <dbReference type="EMBL" id="MBP2020189.1"/>
    </source>
</evidence>
<evidence type="ECO:0000256" key="3">
    <source>
        <dbReference type="ARBA" id="ARBA00013253"/>
    </source>
</evidence>
<comment type="catalytic activity">
    <reaction evidence="1">
        <text>6-hydroxymethyl-7,8-dihydropterin + ATP = (7,8-dihydropterin-6-yl)methyl diphosphate + AMP + H(+)</text>
        <dbReference type="Rhea" id="RHEA:11412"/>
        <dbReference type="ChEBI" id="CHEBI:15378"/>
        <dbReference type="ChEBI" id="CHEBI:30616"/>
        <dbReference type="ChEBI" id="CHEBI:44841"/>
        <dbReference type="ChEBI" id="CHEBI:72950"/>
        <dbReference type="ChEBI" id="CHEBI:456215"/>
        <dbReference type="EC" id="2.7.6.3"/>
    </reaction>
</comment>
<proteinExistence type="predicted"/>
<evidence type="ECO:0000256" key="7">
    <source>
        <dbReference type="ARBA" id="ARBA00022840"/>
    </source>
</evidence>
<accession>A0ABS4JXD1</accession>
<organism evidence="10 11">
    <name type="scientific">Symbiobacterium terraclitae</name>
    <dbReference type="NCBI Taxonomy" id="557451"/>
    <lineage>
        <taxon>Bacteria</taxon>
        <taxon>Bacillati</taxon>
        <taxon>Bacillota</taxon>
        <taxon>Clostridia</taxon>
        <taxon>Eubacteriales</taxon>
        <taxon>Symbiobacteriaceae</taxon>
        <taxon>Symbiobacterium</taxon>
    </lineage>
</organism>
<evidence type="ECO:0000256" key="4">
    <source>
        <dbReference type="ARBA" id="ARBA00022679"/>
    </source>
</evidence>
<feature type="domain" description="7,8-dihydro-6-hydroxymethylpterin-pyrophosphokinase" evidence="9">
    <location>
        <begin position="88"/>
        <end position="99"/>
    </location>
</feature>
<name>A0ABS4JXD1_9FIRM</name>
<dbReference type="GO" id="GO:0003848">
    <property type="term" value="F:2-amino-4-hydroxy-6-hydroxymethyldihydropteridine diphosphokinase activity"/>
    <property type="evidence" value="ECO:0007669"/>
    <property type="project" value="UniProtKB-EC"/>
</dbReference>
<comment type="pathway">
    <text evidence="2">Cofactor biosynthesis; tetrahydrofolate biosynthesis; 2-amino-4-hydroxy-6-hydroxymethyl-7,8-dihydropteridine diphosphate from 7,8-dihydroneopterin triphosphate: step 4/4.</text>
</comment>
<protein>
    <recommendedName>
        <fullName evidence="3">2-amino-4-hydroxy-6-hydroxymethyldihydropteridine diphosphokinase</fullName>
        <ecNumber evidence="3">2.7.6.3</ecNumber>
    </recommendedName>
</protein>
<keyword evidence="8" id="KW-0289">Folate biosynthesis</keyword>
<dbReference type="Gene3D" id="3.30.70.560">
    <property type="entry name" value="7,8-Dihydro-6-hydroxymethylpterin-pyrophosphokinase HPPK"/>
    <property type="match status" value="1"/>
</dbReference>
<dbReference type="SUPFAM" id="SSF55083">
    <property type="entry name" value="6-hydroxymethyl-7,8-dihydropterin pyrophosphokinase, HPPK"/>
    <property type="match status" value="1"/>
</dbReference>
<dbReference type="EMBL" id="JAGGLG010000055">
    <property type="protein sequence ID" value="MBP2020189.1"/>
    <property type="molecule type" value="Genomic_DNA"/>
</dbReference>
<evidence type="ECO:0000313" key="11">
    <source>
        <dbReference type="Proteomes" id="UP001519289"/>
    </source>
</evidence>
<keyword evidence="5" id="KW-0547">Nucleotide-binding</keyword>
<keyword evidence="4 10" id="KW-0808">Transferase</keyword>
<dbReference type="EC" id="2.7.6.3" evidence="3"/>
<reference evidence="10 11" key="1">
    <citation type="submission" date="2021-03" db="EMBL/GenBank/DDBJ databases">
        <title>Genomic Encyclopedia of Type Strains, Phase IV (KMG-IV): sequencing the most valuable type-strain genomes for metagenomic binning, comparative biology and taxonomic classification.</title>
        <authorList>
            <person name="Goeker M."/>
        </authorList>
    </citation>
    <scope>NUCLEOTIDE SEQUENCE [LARGE SCALE GENOMIC DNA]</scope>
    <source>
        <strain evidence="10 11">DSM 27138</strain>
    </source>
</reference>
<dbReference type="RefSeq" id="WP_209468285.1">
    <property type="nucleotide sequence ID" value="NZ_JAGGLG010000055.1"/>
</dbReference>
<dbReference type="InterPro" id="IPR000550">
    <property type="entry name" value="Hppk"/>
</dbReference>
<dbReference type="InterPro" id="IPR035907">
    <property type="entry name" value="Hppk_sf"/>
</dbReference>
<evidence type="ECO:0000256" key="8">
    <source>
        <dbReference type="ARBA" id="ARBA00022909"/>
    </source>
</evidence>
<keyword evidence="6" id="KW-0418">Kinase</keyword>
<gene>
    <name evidence="10" type="ORF">J2Z79_003645</name>
</gene>
<keyword evidence="11" id="KW-1185">Reference proteome</keyword>
<dbReference type="CDD" id="cd00483">
    <property type="entry name" value="HPPK"/>
    <property type="match status" value="1"/>
</dbReference>
<evidence type="ECO:0000256" key="2">
    <source>
        <dbReference type="ARBA" id="ARBA00005051"/>
    </source>
</evidence>
<evidence type="ECO:0000256" key="6">
    <source>
        <dbReference type="ARBA" id="ARBA00022777"/>
    </source>
</evidence>